<keyword evidence="12" id="KW-1185">Reference proteome</keyword>
<dbReference type="GO" id="GO:0016787">
    <property type="term" value="F:hydrolase activity"/>
    <property type="evidence" value="ECO:0007669"/>
    <property type="project" value="UniProtKB-KW"/>
</dbReference>
<dbReference type="GO" id="GO:0046872">
    <property type="term" value="F:metal ion binding"/>
    <property type="evidence" value="ECO:0007669"/>
    <property type="project" value="UniProtKB-KW"/>
</dbReference>
<evidence type="ECO:0000256" key="1">
    <source>
        <dbReference type="ARBA" id="ARBA00001946"/>
    </source>
</evidence>
<reference evidence="11 12" key="1">
    <citation type="submission" date="2019-06" db="EMBL/GenBank/DDBJ databases">
        <title>Sequencing the genomes of 1000 actinobacteria strains.</title>
        <authorList>
            <person name="Klenk H.-P."/>
        </authorList>
    </citation>
    <scope>NUCLEOTIDE SEQUENCE [LARGE SCALE GENOMIC DNA]</scope>
    <source>
        <strain evidence="11 12">DSM 45671</strain>
    </source>
</reference>
<evidence type="ECO:0000313" key="11">
    <source>
        <dbReference type="EMBL" id="TWF81403.1"/>
    </source>
</evidence>
<evidence type="ECO:0000256" key="9">
    <source>
        <dbReference type="ARBA" id="ARBA00044968"/>
    </source>
</evidence>
<name>A0A561T2Q6_9PSEU</name>
<dbReference type="EMBL" id="VIWU01000001">
    <property type="protein sequence ID" value="TWF81403.1"/>
    <property type="molecule type" value="Genomic_DNA"/>
</dbReference>
<dbReference type="NCBIfam" id="TIGR01509">
    <property type="entry name" value="HAD-SF-IA-v3"/>
    <property type="match status" value="1"/>
</dbReference>
<dbReference type="NCBIfam" id="TIGR02009">
    <property type="entry name" value="PGMB-YQAB-SF"/>
    <property type="match status" value="1"/>
</dbReference>
<dbReference type="EC" id="5.4.2.6" evidence="9"/>
<dbReference type="InterPro" id="IPR006439">
    <property type="entry name" value="HAD-SF_hydro_IA"/>
</dbReference>
<dbReference type="PANTHER" id="PTHR46193">
    <property type="entry name" value="6-PHOSPHOGLUCONATE PHOSPHATASE"/>
    <property type="match status" value="1"/>
</dbReference>
<evidence type="ECO:0000256" key="6">
    <source>
        <dbReference type="ARBA" id="ARBA00023235"/>
    </source>
</evidence>
<proteinExistence type="inferred from homology"/>
<dbReference type="InterPro" id="IPR051600">
    <property type="entry name" value="Beta-PGM-like"/>
</dbReference>
<dbReference type="AlphaFoldDB" id="A0A561T2Q6"/>
<dbReference type="InterPro" id="IPR023198">
    <property type="entry name" value="PGP-like_dom2"/>
</dbReference>
<evidence type="ECO:0000256" key="5">
    <source>
        <dbReference type="ARBA" id="ARBA00022842"/>
    </source>
</evidence>
<dbReference type="Pfam" id="PF00702">
    <property type="entry name" value="Hydrolase"/>
    <property type="match status" value="1"/>
</dbReference>
<organism evidence="11 12">
    <name type="scientific">Pseudonocardia hierapolitana</name>
    <dbReference type="NCBI Taxonomy" id="1128676"/>
    <lineage>
        <taxon>Bacteria</taxon>
        <taxon>Bacillati</taxon>
        <taxon>Actinomycetota</taxon>
        <taxon>Actinomycetes</taxon>
        <taxon>Pseudonocardiales</taxon>
        <taxon>Pseudonocardiaceae</taxon>
        <taxon>Pseudonocardia</taxon>
    </lineage>
</organism>
<gene>
    <name evidence="11" type="ORF">FHX44_117346</name>
</gene>
<dbReference type="GO" id="GO:0008801">
    <property type="term" value="F:beta-phosphoglucomutase activity"/>
    <property type="evidence" value="ECO:0007669"/>
    <property type="project" value="UniProtKB-EC"/>
</dbReference>
<dbReference type="SFLD" id="SFLDG01129">
    <property type="entry name" value="C1.5:_HAD__Beta-PGM__Phosphata"/>
    <property type="match status" value="1"/>
</dbReference>
<keyword evidence="11" id="KW-0378">Hydrolase</keyword>
<evidence type="ECO:0000256" key="3">
    <source>
        <dbReference type="ARBA" id="ARBA00022553"/>
    </source>
</evidence>
<evidence type="ECO:0000256" key="2">
    <source>
        <dbReference type="ARBA" id="ARBA00006171"/>
    </source>
</evidence>
<comment type="catalytic activity">
    <reaction evidence="8">
        <text>beta-D-glucose 1-phosphate = beta-D-glucose 6-phosphate</text>
        <dbReference type="Rhea" id="RHEA:20113"/>
        <dbReference type="ChEBI" id="CHEBI:57684"/>
        <dbReference type="ChEBI" id="CHEBI:58247"/>
        <dbReference type="EC" id="5.4.2.6"/>
    </reaction>
</comment>
<dbReference type="SFLD" id="SFLDS00003">
    <property type="entry name" value="Haloacid_Dehalogenase"/>
    <property type="match status" value="1"/>
</dbReference>
<dbReference type="Proteomes" id="UP000321261">
    <property type="component" value="Unassembled WGS sequence"/>
</dbReference>
<comment type="cofactor">
    <cofactor evidence="1">
        <name>Mg(2+)</name>
        <dbReference type="ChEBI" id="CHEBI:18420"/>
    </cofactor>
</comment>
<evidence type="ECO:0000256" key="10">
    <source>
        <dbReference type="ARBA" id="ARBA00044991"/>
    </source>
</evidence>
<dbReference type="InterPro" id="IPR023214">
    <property type="entry name" value="HAD_sf"/>
</dbReference>
<keyword evidence="7" id="KW-0119">Carbohydrate metabolism</keyword>
<dbReference type="SUPFAM" id="SSF56784">
    <property type="entry name" value="HAD-like"/>
    <property type="match status" value="1"/>
</dbReference>
<dbReference type="RefSeq" id="WP_147259912.1">
    <property type="nucleotide sequence ID" value="NZ_VIWU01000001.1"/>
</dbReference>
<keyword evidence="6" id="KW-0413">Isomerase</keyword>
<evidence type="ECO:0000256" key="7">
    <source>
        <dbReference type="ARBA" id="ARBA00023277"/>
    </source>
</evidence>
<dbReference type="Gene3D" id="3.40.50.1000">
    <property type="entry name" value="HAD superfamily/HAD-like"/>
    <property type="match status" value="1"/>
</dbReference>
<protein>
    <recommendedName>
        <fullName evidence="10">Beta-phosphoglucomutase</fullName>
        <ecNumber evidence="9">5.4.2.6</ecNumber>
    </recommendedName>
</protein>
<evidence type="ECO:0000313" key="12">
    <source>
        <dbReference type="Proteomes" id="UP000321261"/>
    </source>
</evidence>
<dbReference type="OrthoDB" id="9797743at2"/>
<keyword evidence="4" id="KW-0479">Metal-binding</keyword>
<comment type="similarity">
    <text evidence="2">Belongs to the HAD-like hydrolase superfamily. CbbY/CbbZ/Gph/YieH family.</text>
</comment>
<sequence>MLGLPDGTRACLFDLDGVLTDTASVHAAAWKQMFDEYLRAHAEREGTPFRPFDVATDYAAYVDGKPRFDGTDSFLRSRGIELPAGGPADPPDAETVYALATRKNALVQEKIVTVGVEVYPGSVRYLHAVKDAGLATAVVSSSANAEQVLEVAGLAEFIDHRVDGVTAKERGLAGKPAPDTFLAAAADLGVGKDEAVVFEDALAGVASGKAGGFGCVVGVDRLGQADALRAHGADVVVTDLADLLGDAS</sequence>
<evidence type="ECO:0000256" key="4">
    <source>
        <dbReference type="ARBA" id="ARBA00022723"/>
    </source>
</evidence>
<evidence type="ECO:0000256" key="8">
    <source>
        <dbReference type="ARBA" id="ARBA00044926"/>
    </source>
</evidence>
<dbReference type="Gene3D" id="1.10.150.240">
    <property type="entry name" value="Putative phosphatase, domain 2"/>
    <property type="match status" value="1"/>
</dbReference>
<keyword evidence="3" id="KW-0597">Phosphoprotein</keyword>
<accession>A0A561T2Q6</accession>
<dbReference type="InterPro" id="IPR036412">
    <property type="entry name" value="HAD-like_sf"/>
</dbReference>
<dbReference type="InterPro" id="IPR010976">
    <property type="entry name" value="B-phosphoglucomutase_hydrolase"/>
</dbReference>
<keyword evidence="5" id="KW-0460">Magnesium</keyword>
<dbReference type="PANTHER" id="PTHR46193:SF18">
    <property type="entry name" value="HEXITOL PHOSPHATASE B"/>
    <property type="match status" value="1"/>
</dbReference>
<comment type="caution">
    <text evidence="11">The sequence shown here is derived from an EMBL/GenBank/DDBJ whole genome shotgun (WGS) entry which is preliminary data.</text>
</comment>